<feature type="region of interest" description="Disordered" evidence="1">
    <location>
        <begin position="97"/>
        <end position="139"/>
    </location>
</feature>
<evidence type="ECO:0000313" key="2">
    <source>
        <dbReference type="EMBL" id="CAK7923204.1"/>
    </source>
</evidence>
<name>A0AAV1TQC5_9STRA</name>
<dbReference type="AlphaFoldDB" id="A0AAV1TQC5"/>
<accession>A0AAV1TQC5</accession>
<feature type="compositionally biased region" description="Basic and acidic residues" evidence="1">
    <location>
        <begin position="102"/>
        <end position="118"/>
    </location>
</feature>
<sequence>MEVDGADDVGPSWEDMVLDAYGEDNRSENLEIVPIEGERTDERTGETIRELRTLSGGVDEKGHQRTHMLQDICDRSNAIVPREEQYNQEDRLEVYTGSSKRRLSDDSYPRLLESDNSGHGRGNLLLLTDGPVADNEDDADVVEPEAKRQCMDDYEISLSATVVPTT</sequence>
<protein>
    <submittedName>
        <fullName evidence="2">Uncharacterized protein</fullName>
    </submittedName>
</protein>
<evidence type="ECO:0000313" key="3">
    <source>
        <dbReference type="Proteomes" id="UP001162060"/>
    </source>
</evidence>
<dbReference type="EMBL" id="CAKLBY020000067">
    <property type="protein sequence ID" value="CAK7923204.1"/>
    <property type="molecule type" value="Genomic_DNA"/>
</dbReference>
<evidence type="ECO:0000256" key="1">
    <source>
        <dbReference type="SAM" id="MobiDB-lite"/>
    </source>
</evidence>
<gene>
    <name evidence="2" type="ORF">PM001_LOCUS8354</name>
</gene>
<organism evidence="2 3">
    <name type="scientific">Peronospora matthiolae</name>
    <dbReference type="NCBI Taxonomy" id="2874970"/>
    <lineage>
        <taxon>Eukaryota</taxon>
        <taxon>Sar</taxon>
        <taxon>Stramenopiles</taxon>
        <taxon>Oomycota</taxon>
        <taxon>Peronosporomycetes</taxon>
        <taxon>Peronosporales</taxon>
        <taxon>Peronosporaceae</taxon>
        <taxon>Peronospora</taxon>
    </lineage>
</organism>
<reference evidence="2" key="1">
    <citation type="submission" date="2024-01" db="EMBL/GenBank/DDBJ databases">
        <authorList>
            <person name="Webb A."/>
        </authorList>
    </citation>
    <scope>NUCLEOTIDE SEQUENCE</scope>
    <source>
        <strain evidence="2">Pm1</strain>
    </source>
</reference>
<comment type="caution">
    <text evidence="2">The sequence shown here is derived from an EMBL/GenBank/DDBJ whole genome shotgun (WGS) entry which is preliminary data.</text>
</comment>
<dbReference type="Proteomes" id="UP001162060">
    <property type="component" value="Unassembled WGS sequence"/>
</dbReference>
<proteinExistence type="predicted"/>